<accession>A0A351U794</accession>
<dbReference type="PANTHER" id="PTHR34388">
    <property type="entry name" value="DNA POLYMERASE III SUBUNIT DELTA"/>
    <property type="match status" value="1"/>
</dbReference>
<keyword evidence="2" id="KW-0808">Transferase</keyword>
<dbReference type="GO" id="GO:0003677">
    <property type="term" value="F:DNA binding"/>
    <property type="evidence" value="ECO:0007669"/>
    <property type="project" value="InterPro"/>
</dbReference>
<keyword evidence="3" id="KW-0548">Nucleotidyltransferase</keyword>
<evidence type="ECO:0000256" key="6">
    <source>
        <dbReference type="ARBA" id="ARBA00034754"/>
    </source>
</evidence>
<keyword evidence="5" id="KW-0239">DNA-directed DNA polymerase</keyword>
<name>A0A351U794_9BACT</name>
<dbReference type="GO" id="GO:0009360">
    <property type="term" value="C:DNA polymerase III complex"/>
    <property type="evidence" value="ECO:0007669"/>
    <property type="project" value="TreeGrafter"/>
</dbReference>
<dbReference type="SUPFAM" id="SSF48019">
    <property type="entry name" value="post-AAA+ oligomerization domain-like"/>
    <property type="match status" value="1"/>
</dbReference>
<reference evidence="9" key="1">
    <citation type="journal article" date="2020" name="Biotechnol. Biofuels">
        <title>New insights from the biogas microbiome by comprehensive genome-resolved metagenomics of nearly 1600 species originating from multiple anaerobic digesters.</title>
        <authorList>
            <person name="Campanaro S."/>
            <person name="Treu L."/>
            <person name="Rodriguez-R L.M."/>
            <person name="Kovalovszki A."/>
            <person name="Ziels R.M."/>
            <person name="Maus I."/>
            <person name="Zhu X."/>
            <person name="Kougias P.G."/>
            <person name="Basile A."/>
            <person name="Luo G."/>
            <person name="Schluter A."/>
            <person name="Konstantinidis K.T."/>
            <person name="Angelidaki I."/>
        </authorList>
    </citation>
    <scope>NUCLEOTIDE SEQUENCE</scope>
    <source>
        <strain evidence="9">AS06rmzACSIP_7</strain>
    </source>
</reference>
<dbReference type="PANTHER" id="PTHR34388:SF1">
    <property type="entry name" value="DNA POLYMERASE III SUBUNIT DELTA"/>
    <property type="match status" value="1"/>
</dbReference>
<evidence type="ECO:0000313" key="10">
    <source>
        <dbReference type="Proteomes" id="UP000777265"/>
    </source>
</evidence>
<dbReference type="Gene3D" id="1.20.272.10">
    <property type="match status" value="1"/>
</dbReference>
<evidence type="ECO:0000256" key="2">
    <source>
        <dbReference type="ARBA" id="ARBA00022679"/>
    </source>
</evidence>
<evidence type="ECO:0000259" key="8">
    <source>
        <dbReference type="Pfam" id="PF21694"/>
    </source>
</evidence>
<dbReference type="Gene3D" id="1.10.8.60">
    <property type="match status" value="1"/>
</dbReference>
<dbReference type="AlphaFoldDB" id="A0A351U794"/>
<dbReference type="EC" id="2.7.7.7" evidence="1"/>
<sequence>MSKIMLAVGTKENMTGDLHVIAQKWTNDPKFVVATGKEVKTAVIDTASSLFPSENTILVLVDPDASLLSTLKPQLDALKERIPVILYTTSPPSEALKGIGGTASLMEKDKTTRIKKNVLAFLKRYDKKMTDKAFRALMERIRNESILESELMKIVNYVGDKTTINSKDIQAIVAETHEESFLTLFDAIAGMDKKEVLSIFENLIENGVHVLAIHSYLVRQIRLLLQAKDMEGLFKTAPEYPAFSRTFGKWKEGLDLKPMEKKHYFPYQKPYYAHKLSKVSRKTGKQAYIAFLEILTTLDTHIKKGTRYDRIRLECGLLEL</sequence>
<comment type="caution">
    <text evidence="9">The sequence shown here is derived from an EMBL/GenBank/DDBJ whole genome shotgun (WGS) entry which is preliminary data.</text>
</comment>
<keyword evidence="4" id="KW-0235">DNA replication</keyword>
<dbReference type="NCBIfam" id="TIGR01128">
    <property type="entry name" value="holA"/>
    <property type="match status" value="1"/>
</dbReference>
<dbReference type="EMBL" id="JAAYEE010000097">
    <property type="protein sequence ID" value="NLW34958.1"/>
    <property type="molecule type" value="Genomic_DNA"/>
</dbReference>
<dbReference type="Proteomes" id="UP000777265">
    <property type="component" value="Unassembled WGS sequence"/>
</dbReference>
<dbReference type="Pfam" id="PF21694">
    <property type="entry name" value="DNA_pol3_delta_C"/>
    <property type="match status" value="1"/>
</dbReference>
<dbReference type="InterPro" id="IPR005790">
    <property type="entry name" value="DNA_polIII_delta"/>
</dbReference>
<dbReference type="InterPro" id="IPR048466">
    <property type="entry name" value="DNA_pol3_delta-like_C"/>
</dbReference>
<dbReference type="GO" id="GO:0003887">
    <property type="term" value="F:DNA-directed DNA polymerase activity"/>
    <property type="evidence" value="ECO:0007669"/>
    <property type="project" value="UniProtKB-KW"/>
</dbReference>
<comment type="similarity">
    <text evidence="6">Belongs to the DNA polymerase HolA subunit family.</text>
</comment>
<comment type="catalytic activity">
    <reaction evidence="7">
        <text>DNA(n) + a 2'-deoxyribonucleoside 5'-triphosphate = DNA(n+1) + diphosphate</text>
        <dbReference type="Rhea" id="RHEA:22508"/>
        <dbReference type="Rhea" id="RHEA-COMP:17339"/>
        <dbReference type="Rhea" id="RHEA-COMP:17340"/>
        <dbReference type="ChEBI" id="CHEBI:33019"/>
        <dbReference type="ChEBI" id="CHEBI:61560"/>
        <dbReference type="ChEBI" id="CHEBI:173112"/>
        <dbReference type="EC" id="2.7.7.7"/>
    </reaction>
</comment>
<dbReference type="STRING" id="909663.GCA_000512235_00975"/>
<feature type="domain" description="DNA polymerase III delta subunit-like C-terminal" evidence="8">
    <location>
        <begin position="179"/>
        <end position="231"/>
    </location>
</feature>
<protein>
    <recommendedName>
        <fullName evidence="1">DNA-directed DNA polymerase</fullName>
        <ecNumber evidence="1">2.7.7.7</ecNumber>
    </recommendedName>
</protein>
<gene>
    <name evidence="9" type="ORF">GXY80_05670</name>
</gene>
<evidence type="ECO:0000313" key="9">
    <source>
        <dbReference type="EMBL" id="NLW34958.1"/>
    </source>
</evidence>
<evidence type="ECO:0000256" key="4">
    <source>
        <dbReference type="ARBA" id="ARBA00022705"/>
    </source>
</evidence>
<dbReference type="GO" id="GO:0006261">
    <property type="term" value="P:DNA-templated DNA replication"/>
    <property type="evidence" value="ECO:0007669"/>
    <property type="project" value="TreeGrafter"/>
</dbReference>
<evidence type="ECO:0000256" key="1">
    <source>
        <dbReference type="ARBA" id="ARBA00012417"/>
    </source>
</evidence>
<evidence type="ECO:0000256" key="5">
    <source>
        <dbReference type="ARBA" id="ARBA00022932"/>
    </source>
</evidence>
<reference evidence="9" key="2">
    <citation type="submission" date="2020-01" db="EMBL/GenBank/DDBJ databases">
        <authorList>
            <person name="Campanaro S."/>
        </authorList>
    </citation>
    <scope>NUCLEOTIDE SEQUENCE</scope>
    <source>
        <strain evidence="9">AS06rmzACSIP_7</strain>
    </source>
</reference>
<evidence type="ECO:0000256" key="3">
    <source>
        <dbReference type="ARBA" id="ARBA00022695"/>
    </source>
</evidence>
<evidence type="ECO:0000256" key="7">
    <source>
        <dbReference type="ARBA" id="ARBA00049244"/>
    </source>
</evidence>
<organism evidence="9 10">
    <name type="scientific">Syntrophorhabdus aromaticivorans</name>
    <dbReference type="NCBI Taxonomy" id="328301"/>
    <lineage>
        <taxon>Bacteria</taxon>
        <taxon>Pseudomonadati</taxon>
        <taxon>Thermodesulfobacteriota</taxon>
        <taxon>Syntrophorhabdia</taxon>
        <taxon>Syntrophorhabdales</taxon>
        <taxon>Syntrophorhabdaceae</taxon>
        <taxon>Syntrophorhabdus</taxon>
    </lineage>
</organism>
<proteinExistence type="inferred from homology"/>
<dbReference type="InterPro" id="IPR008921">
    <property type="entry name" value="DNA_pol3_clamp-load_cplx_C"/>
</dbReference>